<evidence type="ECO:0000256" key="9">
    <source>
        <dbReference type="PROSITE-ProRule" id="PRU00546"/>
    </source>
</evidence>
<protein>
    <recommendedName>
        <fullName evidence="7 8">Chaperone protein DnaJ</fullName>
    </recommendedName>
</protein>
<evidence type="ECO:0000256" key="7">
    <source>
        <dbReference type="ARBA" id="ARBA00067609"/>
    </source>
</evidence>
<feature type="domain" description="J" evidence="10">
    <location>
        <begin position="4"/>
        <end position="66"/>
    </location>
</feature>
<feature type="binding site" evidence="8">
    <location>
        <position position="156"/>
    </location>
    <ligand>
        <name>Zn(2+)</name>
        <dbReference type="ChEBI" id="CHEBI:29105"/>
        <label>1</label>
    </ligand>
</feature>
<keyword evidence="8" id="KW-0963">Cytoplasm</keyword>
<dbReference type="InterPro" id="IPR036410">
    <property type="entry name" value="HSP_DnaJ_Cys-rich_dom_sf"/>
</dbReference>
<proteinExistence type="inferred from homology"/>
<dbReference type="GO" id="GO:0051082">
    <property type="term" value="F:unfolded protein binding"/>
    <property type="evidence" value="ECO:0007669"/>
    <property type="project" value="UniProtKB-UniRule"/>
</dbReference>
<dbReference type="GO" id="GO:0042026">
    <property type="term" value="P:protein refolding"/>
    <property type="evidence" value="ECO:0007669"/>
    <property type="project" value="TreeGrafter"/>
</dbReference>
<dbReference type="PRINTS" id="PR00625">
    <property type="entry name" value="JDOMAIN"/>
</dbReference>
<dbReference type="CDD" id="cd06257">
    <property type="entry name" value="DnaJ"/>
    <property type="match status" value="1"/>
</dbReference>
<dbReference type="GO" id="GO:0009408">
    <property type="term" value="P:response to heat"/>
    <property type="evidence" value="ECO:0007669"/>
    <property type="project" value="InterPro"/>
</dbReference>
<evidence type="ECO:0000256" key="5">
    <source>
        <dbReference type="ARBA" id="ARBA00023186"/>
    </source>
</evidence>
<feature type="binding site" evidence="8">
    <location>
        <position position="199"/>
    </location>
    <ligand>
        <name>Zn(2+)</name>
        <dbReference type="ChEBI" id="CHEBI:29105"/>
        <label>2</label>
    </ligand>
</feature>
<evidence type="ECO:0000256" key="2">
    <source>
        <dbReference type="ARBA" id="ARBA00022737"/>
    </source>
</evidence>
<feature type="zinc finger region" description="CR-type" evidence="9">
    <location>
        <begin position="140"/>
        <end position="222"/>
    </location>
</feature>
<feature type="domain" description="CR-type" evidence="11">
    <location>
        <begin position="140"/>
        <end position="222"/>
    </location>
</feature>
<dbReference type="InterPro" id="IPR018253">
    <property type="entry name" value="DnaJ_domain_CS"/>
</dbReference>
<dbReference type="Gene3D" id="2.60.260.20">
    <property type="entry name" value="Urease metallochaperone UreE, N-terminal domain"/>
    <property type="match status" value="2"/>
</dbReference>
<comment type="similarity">
    <text evidence="6 8">Belongs to the DnaJ family.</text>
</comment>
<keyword evidence="2 8" id="KW-0677">Repeat</keyword>
<reference evidence="12 13" key="1">
    <citation type="journal article" date="2016" name="Nat. Commun.">
        <title>Thousands of microbial genomes shed light on interconnected biogeochemical processes in an aquifer system.</title>
        <authorList>
            <person name="Anantharaman K."/>
            <person name="Brown C.T."/>
            <person name="Hug L.A."/>
            <person name="Sharon I."/>
            <person name="Castelle C.J."/>
            <person name="Probst A.J."/>
            <person name="Thomas B.C."/>
            <person name="Singh A."/>
            <person name="Wilkins M.J."/>
            <person name="Karaoz U."/>
            <person name="Brodie E.L."/>
            <person name="Williams K.H."/>
            <person name="Hubbard S.S."/>
            <person name="Banfield J.F."/>
        </authorList>
    </citation>
    <scope>NUCLEOTIDE SEQUENCE [LARGE SCALE GENOMIC DNA]</scope>
</reference>
<dbReference type="FunFam" id="2.60.260.20:FF:000005">
    <property type="entry name" value="Chaperone protein dnaJ 1, mitochondrial"/>
    <property type="match status" value="1"/>
</dbReference>
<keyword evidence="4 8" id="KW-0862">Zinc</keyword>
<dbReference type="PROSITE" id="PS50076">
    <property type="entry name" value="DNAJ_2"/>
    <property type="match status" value="1"/>
</dbReference>
<dbReference type="GO" id="GO:0008270">
    <property type="term" value="F:zinc ion binding"/>
    <property type="evidence" value="ECO:0007669"/>
    <property type="project" value="UniProtKB-UniRule"/>
</dbReference>
<dbReference type="CDD" id="cd10719">
    <property type="entry name" value="DnaJ_zf"/>
    <property type="match status" value="1"/>
</dbReference>
<dbReference type="AlphaFoldDB" id="A0A1G1X203"/>
<dbReference type="Gene3D" id="1.10.287.110">
    <property type="entry name" value="DnaJ domain"/>
    <property type="match status" value="1"/>
</dbReference>
<feature type="repeat" description="CXXCXGXG motif" evidence="8">
    <location>
        <begin position="153"/>
        <end position="160"/>
    </location>
</feature>
<dbReference type="Gene3D" id="2.10.230.10">
    <property type="entry name" value="Heat shock protein DnaJ, cysteine-rich domain"/>
    <property type="match status" value="1"/>
</dbReference>
<evidence type="ECO:0000256" key="8">
    <source>
        <dbReference type="HAMAP-Rule" id="MF_01152"/>
    </source>
</evidence>
<evidence type="ECO:0000313" key="12">
    <source>
        <dbReference type="EMBL" id="OGY34028.1"/>
    </source>
</evidence>
<comment type="function">
    <text evidence="8">Participates actively in the response to hyperosmotic and heat shock by preventing the aggregation of stress-denatured proteins and by disaggregating proteins, also in an autonomous, DnaK-independent fashion. Unfolded proteins bind initially to DnaJ; upon interaction with the DnaJ-bound protein, DnaK hydrolyzes its bound ATP, resulting in the formation of a stable complex. GrpE releases ADP from DnaK; ATP binding to DnaK triggers the release of the substrate protein, thus completing the reaction cycle. Several rounds of ATP-dependent interactions between DnaJ, DnaK and GrpE are required for fully efficient folding. Also involved, together with DnaK and GrpE, in the DNA replication of plasmids through activation of initiation proteins.</text>
</comment>
<comment type="subcellular location">
    <subcellularLocation>
        <location evidence="8">Cytoplasm</location>
    </subcellularLocation>
</comment>
<dbReference type="Proteomes" id="UP000177528">
    <property type="component" value="Unassembled WGS sequence"/>
</dbReference>
<evidence type="ECO:0000256" key="1">
    <source>
        <dbReference type="ARBA" id="ARBA00022723"/>
    </source>
</evidence>
<feature type="binding site" evidence="8">
    <location>
        <position position="213"/>
    </location>
    <ligand>
        <name>Zn(2+)</name>
        <dbReference type="ChEBI" id="CHEBI:29105"/>
        <label>1</label>
    </ligand>
</feature>
<dbReference type="GO" id="GO:0006260">
    <property type="term" value="P:DNA replication"/>
    <property type="evidence" value="ECO:0007669"/>
    <property type="project" value="UniProtKB-KW"/>
</dbReference>
<evidence type="ECO:0000313" key="13">
    <source>
        <dbReference type="Proteomes" id="UP000177528"/>
    </source>
</evidence>
<accession>A0A1G1X203</accession>
<dbReference type="SUPFAM" id="SSF49493">
    <property type="entry name" value="HSP40/DnaJ peptide-binding domain"/>
    <property type="match status" value="2"/>
</dbReference>
<keyword evidence="3 8" id="KW-0863">Zinc-finger</keyword>
<dbReference type="InterPro" id="IPR001623">
    <property type="entry name" value="DnaJ_domain"/>
</dbReference>
<dbReference type="InterPro" id="IPR008971">
    <property type="entry name" value="HSP40/DnaJ_pept-bd"/>
</dbReference>
<organism evidence="12 13">
    <name type="scientific">Candidatus Andersenbacteria bacterium RIFCSPHIGHO2_12_FULL_45_11</name>
    <dbReference type="NCBI Taxonomy" id="1797281"/>
    <lineage>
        <taxon>Bacteria</taxon>
        <taxon>Candidatus Anderseniibacteriota</taxon>
    </lineage>
</organism>
<dbReference type="SUPFAM" id="SSF46565">
    <property type="entry name" value="Chaperone J-domain"/>
    <property type="match status" value="1"/>
</dbReference>
<feature type="binding site" evidence="8">
    <location>
        <position position="153"/>
    </location>
    <ligand>
        <name>Zn(2+)</name>
        <dbReference type="ChEBI" id="CHEBI:29105"/>
        <label>1</label>
    </ligand>
</feature>
<dbReference type="CDD" id="cd10747">
    <property type="entry name" value="DnaJ_C"/>
    <property type="match status" value="1"/>
</dbReference>
<keyword evidence="1 8" id="KW-0479">Metal-binding</keyword>
<comment type="domain">
    <text evidence="8">The J domain is necessary and sufficient to stimulate DnaK ATPase activity. Zinc center 1 plays an important role in the autonomous, DnaK-independent chaperone activity of DnaJ. Zinc center 2 is essential for interaction with DnaK and for DnaJ activity.</text>
</comment>
<evidence type="ECO:0000256" key="3">
    <source>
        <dbReference type="ARBA" id="ARBA00022771"/>
    </source>
</evidence>
<feature type="binding site" evidence="8">
    <location>
        <position position="173"/>
    </location>
    <ligand>
        <name>Zn(2+)</name>
        <dbReference type="ChEBI" id="CHEBI:29105"/>
        <label>2</label>
    </ligand>
</feature>
<evidence type="ECO:0000256" key="4">
    <source>
        <dbReference type="ARBA" id="ARBA00022833"/>
    </source>
</evidence>
<dbReference type="Pfam" id="PF01556">
    <property type="entry name" value="DnaJ_C"/>
    <property type="match status" value="1"/>
</dbReference>
<comment type="subunit">
    <text evidence="8">Homodimer.</text>
</comment>
<comment type="caution">
    <text evidence="12">The sequence shown here is derived from an EMBL/GenBank/DDBJ whole genome shotgun (WGS) entry which is preliminary data.</text>
</comment>
<evidence type="ECO:0000259" key="10">
    <source>
        <dbReference type="PROSITE" id="PS50076"/>
    </source>
</evidence>
<dbReference type="HAMAP" id="MF_01152">
    <property type="entry name" value="DnaJ"/>
    <property type="match status" value="1"/>
</dbReference>
<evidence type="ECO:0000256" key="6">
    <source>
        <dbReference type="ARBA" id="ARBA00061004"/>
    </source>
</evidence>
<comment type="cofactor">
    <cofactor evidence="8">
        <name>Zn(2+)</name>
        <dbReference type="ChEBI" id="CHEBI:29105"/>
    </cofactor>
    <text evidence="8">Binds 2 Zn(2+) ions per monomer.</text>
</comment>
<keyword evidence="8" id="KW-0346">Stress response</keyword>
<dbReference type="SUPFAM" id="SSF57938">
    <property type="entry name" value="DnaJ/Hsp40 cysteine-rich domain"/>
    <property type="match status" value="1"/>
</dbReference>
<dbReference type="PROSITE" id="PS51188">
    <property type="entry name" value="ZF_CR"/>
    <property type="match status" value="1"/>
</dbReference>
<dbReference type="InterPro" id="IPR012724">
    <property type="entry name" value="DnaJ"/>
</dbReference>
<dbReference type="SMART" id="SM00271">
    <property type="entry name" value="DnaJ"/>
    <property type="match status" value="1"/>
</dbReference>
<dbReference type="InterPro" id="IPR001305">
    <property type="entry name" value="HSP_DnaJ_Cys-rich_dom"/>
</dbReference>
<feature type="repeat" description="CXXCXGXG motif" evidence="8">
    <location>
        <begin position="210"/>
        <end position="217"/>
    </location>
</feature>
<dbReference type="NCBIfam" id="NF008035">
    <property type="entry name" value="PRK10767.1"/>
    <property type="match status" value="1"/>
</dbReference>
<gene>
    <name evidence="8" type="primary">dnaJ</name>
    <name evidence="12" type="ORF">A3D99_02100</name>
</gene>
<dbReference type="NCBIfam" id="TIGR02349">
    <property type="entry name" value="DnaJ_bact"/>
    <property type="match status" value="1"/>
</dbReference>
<dbReference type="FunFam" id="2.10.230.10:FF:000002">
    <property type="entry name" value="Molecular chaperone DnaJ"/>
    <property type="match status" value="1"/>
</dbReference>
<dbReference type="GO" id="GO:0005737">
    <property type="term" value="C:cytoplasm"/>
    <property type="evidence" value="ECO:0007669"/>
    <property type="project" value="UniProtKB-SubCell"/>
</dbReference>
<feature type="binding site" evidence="8">
    <location>
        <position position="196"/>
    </location>
    <ligand>
        <name>Zn(2+)</name>
        <dbReference type="ChEBI" id="CHEBI:29105"/>
        <label>2</label>
    </ligand>
</feature>
<keyword evidence="5 8" id="KW-0143">Chaperone</keyword>
<dbReference type="EMBL" id="MHHR01000023">
    <property type="protein sequence ID" value="OGY34028.1"/>
    <property type="molecule type" value="Genomic_DNA"/>
</dbReference>
<sequence>MPADYYETLGVSRSATQDEIKKAYRKLAHKHHPDKGGGDEEKFKEINNAYEVLRDAKKRSQYDQYGHGFDGSGPGPAGGHGGFGGFDSGGFTINMDDLGGMGDIFESVFGGSNRGRSARRSRGSDIESNIEISFRESATGVTKTVQQRVYDTCSKCHGNGAEPGTPITTCTTCNGAGSTAQNFQTPLGTFAQRVACQACRGEGKIAKTPCTTCHGEGREKMNRTLDISIPAGIADGQTIRVTGKGEAPMKGGTAGDLYVNVHVQTDRNLARDRDNVRSQVAISFIDAALGAEKLVEMLSGAKTIRIPAGTQPNAEFRFEREGFPHLQSSGKGDHIVTVKVEIPKKLSKKQRELLEQFREAPKKKGIFF</sequence>
<dbReference type="PANTHER" id="PTHR43096:SF52">
    <property type="entry name" value="DNAJ HOMOLOG 1, MITOCHONDRIAL-RELATED"/>
    <property type="match status" value="1"/>
</dbReference>
<dbReference type="Pfam" id="PF00226">
    <property type="entry name" value="DnaJ"/>
    <property type="match status" value="1"/>
</dbReference>
<dbReference type="PROSITE" id="PS00636">
    <property type="entry name" value="DNAJ_1"/>
    <property type="match status" value="1"/>
</dbReference>
<feature type="repeat" description="CXXCXGXG motif" evidence="8">
    <location>
        <begin position="170"/>
        <end position="177"/>
    </location>
</feature>
<dbReference type="Pfam" id="PF00684">
    <property type="entry name" value="DnaJ_CXXCXGXG"/>
    <property type="match status" value="1"/>
</dbReference>
<dbReference type="PANTHER" id="PTHR43096">
    <property type="entry name" value="DNAJ HOMOLOG 1, MITOCHONDRIAL-RELATED"/>
    <property type="match status" value="1"/>
</dbReference>
<evidence type="ECO:0000259" key="11">
    <source>
        <dbReference type="PROSITE" id="PS51188"/>
    </source>
</evidence>
<feature type="binding site" evidence="8">
    <location>
        <position position="210"/>
    </location>
    <ligand>
        <name>Zn(2+)</name>
        <dbReference type="ChEBI" id="CHEBI:29105"/>
        <label>1</label>
    </ligand>
</feature>
<dbReference type="InterPro" id="IPR002939">
    <property type="entry name" value="DnaJ_C"/>
</dbReference>
<dbReference type="InterPro" id="IPR036869">
    <property type="entry name" value="J_dom_sf"/>
</dbReference>
<dbReference type="GO" id="GO:0031072">
    <property type="term" value="F:heat shock protein binding"/>
    <property type="evidence" value="ECO:0007669"/>
    <property type="project" value="InterPro"/>
</dbReference>
<dbReference type="GO" id="GO:0005524">
    <property type="term" value="F:ATP binding"/>
    <property type="evidence" value="ECO:0007669"/>
    <property type="project" value="InterPro"/>
</dbReference>
<keyword evidence="8" id="KW-0235">DNA replication</keyword>
<feature type="repeat" description="CXXCXGXG motif" evidence="8">
    <location>
        <begin position="196"/>
        <end position="203"/>
    </location>
</feature>
<name>A0A1G1X203_9BACT</name>
<feature type="binding site" evidence="8">
    <location>
        <position position="170"/>
    </location>
    <ligand>
        <name>Zn(2+)</name>
        <dbReference type="ChEBI" id="CHEBI:29105"/>
        <label>2</label>
    </ligand>
</feature>